<gene>
    <name evidence="2" type="ORF">UR35_C0011G0042</name>
</gene>
<protein>
    <recommendedName>
        <fullName evidence="1">PIN domain-containing protein</fullName>
    </recommendedName>
</protein>
<dbReference type="Pfam" id="PF01850">
    <property type="entry name" value="PIN"/>
    <property type="match status" value="1"/>
</dbReference>
<dbReference type="Proteomes" id="UP000034778">
    <property type="component" value="Unassembled WGS sequence"/>
</dbReference>
<dbReference type="STRING" id="1618566.UR35_C0011G0042"/>
<accession>A0A0F9ZZ07</accession>
<proteinExistence type="predicted"/>
<name>A0A0F9ZZ07_9BACT</name>
<comment type="caution">
    <text evidence="2">The sequence shown here is derived from an EMBL/GenBank/DDBJ whole genome shotgun (WGS) entry which is preliminary data.</text>
</comment>
<evidence type="ECO:0000259" key="1">
    <source>
        <dbReference type="Pfam" id="PF01850"/>
    </source>
</evidence>
<dbReference type="Gene3D" id="3.40.50.1010">
    <property type="entry name" value="5'-nuclease"/>
    <property type="match status" value="1"/>
</dbReference>
<dbReference type="SUPFAM" id="SSF88723">
    <property type="entry name" value="PIN domain-like"/>
    <property type="match status" value="1"/>
</dbReference>
<sequence length="132" mass="15158">MYLLDTNLLIRFLTNDDAKKSSAVYKLLKSATPSVYLSDVLISETIWVLKSVYKLDKEMIIDKIKIIISLPSVKCNKDLILKALDIYFDKNVSWIDSYFGALKLHGKYKGIYSYDQGLDCISNINRLEPKII</sequence>
<evidence type="ECO:0000313" key="3">
    <source>
        <dbReference type="Proteomes" id="UP000034778"/>
    </source>
</evidence>
<dbReference type="InterPro" id="IPR029060">
    <property type="entry name" value="PIN-like_dom_sf"/>
</dbReference>
<dbReference type="EMBL" id="LBOW01000011">
    <property type="protein sequence ID" value="KKP44156.1"/>
    <property type="molecule type" value="Genomic_DNA"/>
</dbReference>
<reference evidence="2 3" key="1">
    <citation type="journal article" date="2015" name="Nature">
        <title>rRNA introns, odd ribosomes, and small enigmatic genomes across a large radiation of phyla.</title>
        <authorList>
            <person name="Brown C.T."/>
            <person name="Hug L.A."/>
            <person name="Thomas B.C."/>
            <person name="Sharon I."/>
            <person name="Castelle C.J."/>
            <person name="Singh A."/>
            <person name="Wilkins M.J."/>
            <person name="Williams K.H."/>
            <person name="Banfield J.F."/>
        </authorList>
    </citation>
    <scope>NUCLEOTIDE SEQUENCE [LARGE SCALE GENOMIC DNA]</scope>
</reference>
<feature type="domain" description="PIN" evidence="1">
    <location>
        <begin position="2"/>
        <end position="118"/>
    </location>
</feature>
<dbReference type="AlphaFoldDB" id="A0A0F9ZZ07"/>
<dbReference type="InterPro" id="IPR002716">
    <property type="entry name" value="PIN_dom"/>
</dbReference>
<organism evidence="2 3">
    <name type="scientific">Candidatus Woesebacteria bacterium GW2011_GWB1_33_22</name>
    <dbReference type="NCBI Taxonomy" id="1618566"/>
    <lineage>
        <taxon>Bacteria</taxon>
        <taxon>Candidatus Woeseibacteriota</taxon>
    </lineage>
</organism>
<evidence type="ECO:0000313" key="2">
    <source>
        <dbReference type="EMBL" id="KKP44156.1"/>
    </source>
</evidence>